<evidence type="ECO:0000259" key="5">
    <source>
        <dbReference type="PROSITE" id="PS50045"/>
    </source>
</evidence>
<dbReference type="InterPro" id="IPR058031">
    <property type="entry name" value="AAA_lid_NorR"/>
</dbReference>
<reference evidence="7 8" key="1">
    <citation type="submission" date="2020-02" db="EMBL/GenBank/DDBJ databases">
        <title>Comparative genomics of sulfur disproportionating microorganisms.</title>
        <authorList>
            <person name="Ward L.M."/>
            <person name="Bertran E."/>
            <person name="Johnston D.T."/>
        </authorList>
    </citation>
    <scope>NUCLEOTIDE SEQUENCE [LARGE SCALE GENOMIC DNA]</scope>
    <source>
        <strain evidence="7 8">DSM 3696</strain>
    </source>
</reference>
<keyword evidence="4" id="KW-0804">Transcription</keyword>
<dbReference type="PANTHER" id="PTHR32071">
    <property type="entry name" value="TRANSCRIPTIONAL REGULATORY PROTEIN"/>
    <property type="match status" value="1"/>
</dbReference>
<protein>
    <submittedName>
        <fullName evidence="7">PAS domain-containing protein</fullName>
    </submittedName>
</protein>
<keyword evidence="3" id="KW-0805">Transcription regulation</keyword>
<sequence>MENSVRTAPCPPTALATDLARLSEILGGLPIGIAALDPDCRIVFMNKALEDLTGFTSHEAAGIPCHHVLRCGLHLRGVRQVETPGRGDEPVKGRETDIIDRHRHKLPVRVTRIDVRDEQGVAFMFLEAYEDLAPLRDMERRLKDASGAGELISRGEAMERIKKVLPAIAQSDSPVLVTGETGTGKDLSAQVIHKASPRARGPFVRVNLGPMPEHLLEIELYGRVAEEGEAVPGCFQRANGGTLYLSELADLPAAHQAGLVRVLDDQTIIPAGSDKGVRVNVRLIAATHKDPEELVRAGVLREDLFHRLGAVRVHLPPLRDRGEDVEFLLTHFLSRFAARFKKDIKGFSPRAIRILRSHCFPGNVRELKNIVEYAAMICQKDMILPAHLPGHILAALKADQSPASGRPGDNRGRKRS</sequence>
<dbReference type="PROSITE" id="PS50045">
    <property type="entry name" value="SIGMA54_INTERACT_4"/>
    <property type="match status" value="1"/>
</dbReference>
<dbReference type="PROSITE" id="PS00688">
    <property type="entry name" value="SIGMA54_INTERACT_3"/>
    <property type="match status" value="1"/>
</dbReference>
<dbReference type="Gene3D" id="3.40.50.300">
    <property type="entry name" value="P-loop containing nucleotide triphosphate hydrolases"/>
    <property type="match status" value="1"/>
</dbReference>
<keyword evidence="2" id="KW-0067">ATP-binding</keyword>
<dbReference type="SUPFAM" id="SSF55785">
    <property type="entry name" value="PYP-like sensor domain (PAS domain)"/>
    <property type="match status" value="1"/>
</dbReference>
<dbReference type="GO" id="GO:0006355">
    <property type="term" value="P:regulation of DNA-templated transcription"/>
    <property type="evidence" value="ECO:0007669"/>
    <property type="project" value="InterPro"/>
</dbReference>
<comment type="caution">
    <text evidence="7">The sequence shown here is derived from an EMBL/GenBank/DDBJ whole genome shotgun (WGS) entry which is preliminary data.</text>
</comment>
<dbReference type="InterPro" id="IPR025944">
    <property type="entry name" value="Sigma_54_int_dom_CS"/>
</dbReference>
<proteinExistence type="predicted"/>
<keyword evidence="8" id="KW-1185">Reference proteome</keyword>
<dbReference type="NCBIfam" id="TIGR00229">
    <property type="entry name" value="sensory_box"/>
    <property type="match status" value="1"/>
</dbReference>
<feature type="domain" description="Sigma-54 factor interaction" evidence="5">
    <location>
        <begin position="151"/>
        <end position="376"/>
    </location>
</feature>
<dbReference type="Gene3D" id="1.10.8.60">
    <property type="match status" value="1"/>
</dbReference>
<dbReference type="InterPro" id="IPR027417">
    <property type="entry name" value="P-loop_NTPase"/>
</dbReference>
<evidence type="ECO:0000313" key="7">
    <source>
        <dbReference type="EMBL" id="NDY56233.1"/>
    </source>
</evidence>
<dbReference type="Pfam" id="PF25601">
    <property type="entry name" value="AAA_lid_14"/>
    <property type="match status" value="1"/>
</dbReference>
<dbReference type="InterPro" id="IPR003593">
    <property type="entry name" value="AAA+_ATPase"/>
</dbReference>
<dbReference type="SUPFAM" id="SSF52540">
    <property type="entry name" value="P-loop containing nucleoside triphosphate hydrolases"/>
    <property type="match status" value="1"/>
</dbReference>
<evidence type="ECO:0000256" key="2">
    <source>
        <dbReference type="ARBA" id="ARBA00022840"/>
    </source>
</evidence>
<dbReference type="AlphaFoldDB" id="A0A7K3NKA0"/>
<feature type="domain" description="PAS" evidence="6">
    <location>
        <begin position="18"/>
        <end position="62"/>
    </location>
</feature>
<dbReference type="Pfam" id="PF00158">
    <property type="entry name" value="Sigma54_activat"/>
    <property type="match status" value="1"/>
</dbReference>
<evidence type="ECO:0000256" key="3">
    <source>
        <dbReference type="ARBA" id="ARBA00023015"/>
    </source>
</evidence>
<dbReference type="CDD" id="cd00130">
    <property type="entry name" value="PAS"/>
    <property type="match status" value="1"/>
</dbReference>
<dbReference type="EMBL" id="JAAGRQ010000016">
    <property type="protein sequence ID" value="NDY56233.1"/>
    <property type="molecule type" value="Genomic_DNA"/>
</dbReference>
<accession>A0A7K3NKA0</accession>
<dbReference type="CDD" id="cd00009">
    <property type="entry name" value="AAA"/>
    <property type="match status" value="1"/>
</dbReference>
<organism evidence="7 8">
    <name type="scientific">Desulfolutivibrio sulfodismutans</name>
    <dbReference type="NCBI Taxonomy" id="63561"/>
    <lineage>
        <taxon>Bacteria</taxon>
        <taxon>Pseudomonadati</taxon>
        <taxon>Thermodesulfobacteriota</taxon>
        <taxon>Desulfovibrionia</taxon>
        <taxon>Desulfovibrionales</taxon>
        <taxon>Desulfovibrionaceae</taxon>
        <taxon>Desulfolutivibrio</taxon>
    </lineage>
</organism>
<dbReference type="GO" id="GO:0005524">
    <property type="term" value="F:ATP binding"/>
    <property type="evidence" value="ECO:0007669"/>
    <property type="project" value="UniProtKB-KW"/>
</dbReference>
<dbReference type="SMART" id="SM00382">
    <property type="entry name" value="AAA"/>
    <property type="match status" value="1"/>
</dbReference>
<evidence type="ECO:0000259" key="6">
    <source>
        <dbReference type="PROSITE" id="PS50112"/>
    </source>
</evidence>
<evidence type="ECO:0000256" key="4">
    <source>
        <dbReference type="ARBA" id="ARBA00023163"/>
    </source>
</evidence>
<evidence type="ECO:0000256" key="1">
    <source>
        <dbReference type="ARBA" id="ARBA00022741"/>
    </source>
</evidence>
<keyword evidence="1" id="KW-0547">Nucleotide-binding</keyword>
<name>A0A7K3NKA0_9BACT</name>
<dbReference type="InterPro" id="IPR002078">
    <property type="entry name" value="Sigma_54_int"/>
</dbReference>
<gene>
    <name evidence="7" type="ORF">G3N56_05670</name>
</gene>
<dbReference type="Gene3D" id="3.30.450.20">
    <property type="entry name" value="PAS domain"/>
    <property type="match status" value="1"/>
</dbReference>
<dbReference type="SMART" id="SM00091">
    <property type="entry name" value="PAS"/>
    <property type="match status" value="1"/>
</dbReference>
<dbReference type="InterPro" id="IPR035965">
    <property type="entry name" value="PAS-like_dom_sf"/>
</dbReference>
<evidence type="ECO:0000313" key="8">
    <source>
        <dbReference type="Proteomes" id="UP000469724"/>
    </source>
</evidence>
<dbReference type="InterPro" id="IPR000014">
    <property type="entry name" value="PAS"/>
</dbReference>
<dbReference type="RefSeq" id="WP_163301288.1">
    <property type="nucleotide sequence ID" value="NZ_JAAGRQ010000016.1"/>
</dbReference>
<dbReference type="PROSITE" id="PS50112">
    <property type="entry name" value="PAS"/>
    <property type="match status" value="1"/>
</dbReference>
<dbReference type="Proteomes" id="UP000469724">
    <property type="component" value="Unassembled WGS sequence"/>
</dbReference>
<dbReference type="Pfam" id="PF13426">
    <property type="entry name" value="PAS_9"/>
    <property type="match status" value="1"/>
</dbReference>